<gene>
    <name evidence="2" type="ORF">NDU88_003634</name>
</gene>
<organism evidence="2 3">
    <name type="scientific">Pleurodeles waltl</name>
    <name type="common">Iberian ribbed newt</name>
    <dbReference type="NCBI Taxonomy" id="8319"/>
    <lineage>
        <taxon>Eukaryota</taxon>
        <taxon>Metazoa</taxon>
        <taxon>Chordata</taxon>
        <taxon>Craniata</taxon>
        <taxon>Vertebrata</taxon>
        <taxon>Euteleostomi</taxon>
        <taxon>Amphibia</taxon>
        <taxon>Batrachia</taxon>
        <taxon>Caudata</taxon>
        <taxon>Salamandroidea</taxon>
        <taxon>Salamandridae</taxon>
        <taxon>Pleurodelinae</taxon>
        <taxon>Pleurodeles</taxon>
    </lineage>
</organism>
<evidence type="ECO:0000313" key="3">
    <source>
        <dbReference type="Proteomes" id="UP001066276"/>
    </source>
</evidence>
<accession>A0AAV7KW02</accession>
<dbReference type="AlphaFoldDB" id="A0AAV7KW02"/>
<dbReference type="Proteomes" id="UP001066276">
    <property type="component" value="Chromosome 12"/>
</dbReference>
<dbReference type="EMBL" id="JANPWB010000016">
    <property type="protein sequence ID" value="KAJ1083475.1"/>
    <property type="molecule type" value="Genomic_DNA"/>
</dbReference>
<evidence type="ECO:0000313" key="2">
    <source>
        <dbReference type="EMBL" id="KAJ1083475.1"/>
    </source>
</evidence>
<keyword evidence="1" id="KW-1133">Transmembrane helix</keyword>
<keyword evidence="1" id="KW-0812">Transmembrane</keyword>
<keyword evidence="3" id="KW-1185">Reference proteome</keyword>
<protein>
    <submittedName>
        <fullName evidence="2">Uncharacterized protein</fullName>
    </submittedName>
</protein>
<name>A0AAV7KW02_PLEWA</name>
<reference evidence="2" key="1">
    <citation type="journal article" date="2022" name="bioRxiv">
        <title>Sequencing and chromosome-scale assembly of the giantPleurodeles waltlgenome.</title>
        <authorList>
            <person name="Brown T."/>
            <person name="Elewa A."/>
            <person name="Iarovenko S."/>
            <person name="Subramanian E."/>
            <person name="Araus A.J."/>
            <person name="Petzold A."/>
            <person name="Susuki M."/>
            <person name="Suzuki K.-i.T."/>
            <person name="Hayashi T."/>
            <person name="Toyoda A."/>
            <person name="Oliveira C."/>
            <person name="Osipova E."/>
            <person name="Leigh N.D."/>
            <person name="Simon A."/>
            <person name="Yun M.H."/>
        </authorList>
    </citation>
    <scope>NUCLEOTIDE SEQUENCE</scope>
    <source>
        <strain evidence="2">20211129_DDA</strain>
        <tissue evidence="2">Liver</tissue>
    </source>
</reference>
<sequence length="74" mass="8411">MLPVPHNRDSASSTKPLSVILRKEKLSLGSTNATCDKTRWYLNLKNKDDMMTNALIILSSDLLSQFVHLFLLHQ</sequence>
<comment type="caution">
    <text evidence="2">The sequence shown here is derived from an EMBL/GenBank/DDBJ whole genome shotgun (WGS) entry which is preliminary data.</text>
</comment>
<proteinExistence type="predicted"/>
<feature type="transmembrane region" description="Helical" evidence="1">
    <location>
        <begin position="50"/>
        <end position="72"/>
    </location>
</feature>
<keyword evidence="1" id="KW-0472">Membrane</keyword>
<evidence type="ECO:0000256" key="1">
    <source>
        <dbReference type="SAM" id="Phobius"/>
    </source>
</evidence>